<protein>
    <submittedName>
        <fullName evidence="2">Uncharacterized protein</fullName>
    </submittedName>
</protein>
<evidence type="ECO:0000313" key="2">
    <source>
        <dbReference type="EMBL" id="KAK9215096.1"/>
    </source>
</evidence>
<dbReference type="AlphaFoldDB" id="A0AAP0MKD1"/>
<keyword evidence="1" id="KW-1133">Transmembrane helix</keyword>
<sequence>MSVCLNKVVANLAEFENKDHGANATNFFIILASIVEVSSFEAVYAYAFSLLKVITGENPIKNLKSQPTQEITLRVGMVMFTAAILNMSAALWVMVRLAISRLP</sequence>
<reference evidence="2 3" key="1">
    <citation type="submission" date="2024-05" db="EMBL/GenBank/DDBJ databases">
        <title>Haplotype-resolved chromosome-level genome assembly of Huyou (Citrus changshanensis).</title>
        <authorList>
            <person name="Miao C."/>
            <person name="Chen W."/>
            <person name="Wu Y."/>
            <person name="Wang L."/>
            <person name="Zhao S."/>
            <person name="Grierson D."/>
            <person name="Xu C."/>
            <person name="Chen K."/>
        </authorList>
    </citation>
    <scope>NUCLEOTIDE SEQUENCE [LARGE SCALE GENOMIC DNA]</scope>
    <source>
        <strain evidence="2">01-14</strain>
        <tissue evidence="2">Leaf</tissue>
    </source>
</reference>
<organism evidence="2 3">
    <name type="scientific">Citrus x changshan-huyou</name>
    <dbReference type="NCBI Taxonomy" id="2935761"/>
    <lineage>
        <taxon>Eukaryota</taxon>
        <taxon>Viridiplantae</taxon>
        <taxon>Streptophyta</taxon>
        <taxon>Embryophyta</taxon>
        <taxon>Tracheophyta</taxon>
        <taxon>Spermatophyta</taxon>
        <taxon>Magnoliopsida</taxon>
        <taxon>eudicotyledons</taxon>
        <taxon>Gunneridae</taxon>
        <taxon>Pentapetalae</taxon>
        <taxon>rosids</taxon>
        <taxon>malvids</taxon>
        <taxon>Sapindales</taxon>
        <taxon>Rutaceae</taxon>
        <taxon>Aurantioideae</taxon>
        <taxon>Citrus</taxon>
    </lineage>
</organism>
<comment type="caution">
    <text evidence="2">The sequence shown here is derived from an EMBL/GenBank/DDBJ whole genome shotgun (WGS) entry which is preliminary data.</text>
</comment>
<evidence type="ECO:0000313" key="3">
    <source>
        <dbReference type="Proteomes" id="UP001428341"/>
    </source>
</evidence>
<gene>
    <name evidence="2" type="ORF">WN944_007099</name>
</gene>
<keyword evidence="3" id="KW-1185">Reference proteome</keyword>
<keyword evidence="1" id="KW-0472">Membrane</keyword>
<evidence type="ECO:0000256" key="1">
    <source>
        <dbReference type="SAM" id="Phobius"/>
    </source>
</evidence>
<dbReference type="Proteomes" id="UP001428341">
    <property type="component" value="Unassembled WGS sequence"/>
</dbReference>
<dbReference type="EMBL" id="JBCGBO010000003">
    <property type="protein sequence ID" value="KAK9215096.1"/>
    <property type="molecule type" value="Genomic_DNA"/>
</dbReference>
<feature type="transmembrane region" description="Helical" evidence="1">
    <location>
        <begin position="27"/>
        <end position="51"/>
    </location>
</feature>
<keyword evidence="1" id="KW-0812">Transmembrane</keyword>
<feature type="transmembrane region" description="Helical" evidence="1">
    <location>
        <begin position="71"/>
        <end position="95"/>
    </location>
</feature>
<name>A0AAP0MKD1_9ROSI</name>
<proteinExistence type="predicted"/>
<accession>A0AAP0MKD1</accession>